<accession>A0A8T8XJ12</accession>
<name>A0A8T8XJ12_ASPJA</name>
<evidence type="ECO:0000313" key="1">
    <source>
        <dbReference type="EMBL" id="RAH87572.1"/>
    </source>
</evidence>
<evidence type="ECO:0000313" key="2">
    <source>
        <dbReference type="Proteomes" id="UP000249497"/>
    </source>
</evidence>
<dbReference type="AlphaFoldDB" id="A0A8T8XJ12"/>
<keyword evidence="2" id="KW-1185">Reference proteome</keyword>
<dbReference type="RefSeq" id="XP_025533466.1">
    <property type="nucleotide sequence ID" value="XM_025673194.1"/>
</dbReference>
<reference evidence="1 2" key="1">
    <citation type="submission" date="2018-02" db="EMBL/GenBank/DDBJ databases">
        <title>The genomes of Aspergillus section Nigri reveals drivers in fungal speciation.</title>
        <authorList>
            <consortium name="DOE Joint Genome Institute"/>
            <person name="Vesth T.C."/>
            <person name="Nybo J."/>
            <person name="Theobald S."/>
            <person name="Brandl J."/>
            <person name="Frisvad J.C."/>
            <person name="Nielsen K.F."/>
            <person name="Lyhne E.K."/>
            <person name="Kogle M.E."/>
            <person name="Kuo A."/>
            <person name="Riley R."/>
            <person name="Clum A."/>
            <person name="Nolan M."/>
            <person name="Lipzen A."/>
            <person name="Salamov A."/>
            <person name="Henrissat B."/>
            <person name="Wiebenga A."/>
            <person name="De vries R.P."/>
            <person name="Grigoriev I.V."/>
            <person name="Mortensen U.H."/>
            <person name="Andersen M.R."/>
            <person name="Baker S.E."/>
        </authorList>
    </citation>
    <scope>NUCLEOTIDE SEQUENCE [LARGE SCALE GENOMIC DNA]</scope>
    <source>
        <strain evidence="1 2">CBS 114.51</strain>
    </source>
</reference>
<dbReference type="EMBL" id="KZ824770">
    <property type="protein sequence ID" value="RAH87572.1"/>
    <property type="molecule type" value="Genomic_DNA"/>
</dbReference>
<protein>
    <submittedName>
        <fullName evidence="1">Uncharacterized protein</fullName>
    </submittedName>
</protein>
<organism evidence="1 2">
    <name type="scientific">Aspergillus japonicus CBS 114.51</name>
    <dbReference type="NCBI Taxonomy" id="1448312"/>
    <lineage>
        <taxon>Eukaryota</taxon>
        <taxon>Fungi</taxon>
        <taxon>Dikarya</taxon>
        <taxon>Ascomycota</taxon>
        <taxon>Pezizomycotina</taxon>
        <taxon>Eurotiomycetes</taxon>
        <taxon>Eurotiomycetidae</taxon>
        <taxon>Eurotiales</taxon>
        <taxon>Aspergillaceae</taxon>
        <taxon>Aspergillus</taxon>
        <taxon>Aspergillus subgen. Circumdati</taxon>
    </lineage>
</organism>
<proteinExistence type="predicted"/>
<gene>
    <name evidence="1" type="ORF">BO86DRAFT_394364</name>
</gene>
<dbReference type="GeneID" id="37176886"/>
<sequence>MPPGIYGDNSVRPSSNFLLPYKTATGMLGDAKDFAAVLRWAAAFWDADLEEVWDPYLRKPFGNFVCALAARFADAEKAHRMEHHVAATTKLNTGLPWYSLPTSRMRIVKDKFNHQYG</sequence>
<dbReference type="Proteomes" id="UP000249497">
    <property type="component" value="Unassembled WGS sequence"/>
</dbReference>